<keyword evidence="3" id="KW-1185">Reference proteome</keyword>
<feature type="region of interest" description="Disordered" evidence="1">
    <location>
        <begin position="54"/>
        <end position="74"/>
    </location>
</feature>
<dbReference type="EMBL" id="JAWWNJ010000011">
    <property type="protein sequence ID" value="KAK7045034.1"/>
    <property type="molecule type" value="Genomic_DNA"/>
</dbReference>
<sequence length="214" mass="22864">MHGGIGWQRGVVCCSGAGRPALKRSFSDSSRRRRAECAEDGAALSEWGGVRYTGHSNHDGNGRGVGPSDCAKKHGQHGAPRECWVVAVRWGKSNGQRGRGVDNFRGILAPGIEQRCGRDRGRGKGKGLRRAKAARQREGVPGGGGPVGVVTVLSAREGGVKGAPYCFVYACVRWSTESNVELFHVLLTGDSPDTSYNACEWKLCQLAFMLVPKA</sequence>
<name>A0AAW0D349_9AGAR</name>
<organism evidence="2 3">
    <name type="scientific">Favolaschia claudopus</name>
    <dbReference type="NCBI Taxonomy" id="2862362"/>
    <lineage>
        <taxon>Eukaryota</taxon>
        <taxon>Fungi</taxon>
        <taxon>Dikarya</taxon>
        <taxon>Basidiomycota</taxon>
        <taxon>Agaricomycotina</taxon>
        <taxon>Agaricomycetes</taxon>
        <taxon>Agaricomycetidae</taxon>
        <taxon>Agaricales</taxon>
        <taxon>Marasmiineae</taxon>
        <taxon>Mycenaceae</taxon>
        <taxon>Favolaschia</taxon>
    </lineage>
</organism>
<feature type="compositionally biased region" description="Basic residues" evidence="1">
    <location>
        <begin position="123"/>
        <end position="134"/>
    </location>
</feature>
<evidence type="ECO:0000313" key="3">
    <source>
        <dbReference type="Proteomes" id="UP001362999"/>
    </source>
</evidence>
<accession>A0AAW0D349</accession>
<feature type="region of interest" description="Disordered" evidence="1">
    <location>
        <begin position="118"/>
        <end position="142"/>
    </location>
</feature>
<dbReference type="Proteomes" id="UP001362999">
    <property type="component" value="Unassembled WGS sequence"/>
</dbReference>
<evidence type="ECO:0000256" key="1">
    <source>
        <dbReference type="SAM" id="MobiDB-lite"/>
    </source>
</evidence>
<proteinExistence type="predicted"/>
<reference evidence="2 3" key="1">
    <citation type="journal article" date="2024" name="J Genomics">
        <title>Draft genome sequencing and assembly of Favolaschia claudopus CIRM-BRFM 2984 isolated from oak limbs.</title>
        <authorList>
            <person name="Navarro D."/>
            <person name="Drula E."/>
            <person name="Chaduli D."/>
            <person name="Cazenave R."/>
            <person name="Ahrendt S."/>
            <person name="Wang J."/>
            <person name="Lipzen A."/>
            <person name="Daum C."/>
            <person name="Barry K."/>
            <person name="Grigoriev I.V."/>
            <person name="Favel A."/>
            <person name="Rosso M.N."/>
            <person name="Martin F."/>
        </authorList>
    </citation>
    <scope>NUCLEOTIDE SEQUENCE [LARGE SCALE GENOMIC DNA]</scope>
    <source>
        <strain evidence="2 3">CIRM-BRFM 2984</strain>
    </source>
</reference>
<comment type="caution">
    <text evidence="2">The sequence shown here is derived from an EMBL/GenBank/DDBJ whole genome shotgun (WGS) entry which is preliminary data.</text>
</comment>
<evidence type="ECO:0000313" key="2">
    <source>
        <dbReference type="EMBL" id="KAK7045034.1"/>
    </source>
</evidence>
<protein>
    <submittedName>
        <fullName evidence="2">Uncharacterized protein</fullName>
    </submittedName>
</protein>
<dbReference type="AlphaFoldDB" id="A0AAW0D349"/>
<gene>
    <name evidence="2" type="ORF">R3P38DRAFT_3347251</name>
</gene>